<reference evidence="1 2" key="1">
    <citation type="journal article" date="1996" name="Mol. Microbiol.">
        <title>A set of ordered cosmids and a detailed genetic and physical map for the 8 Mb Streptomyces coelicolor A3(2) chromosome.</title>
        <authorList>
            <person name="Redenbach M."/>
            <person name="Kieser H.M."/>
            <person name="Denapaite D."/>
            <person name="Eichner A."/>
            <person name="Cullum J."/>
            <person name="Kinashi H."/>
            <person name="Hopwood D.A."/>
        </authorList>
    </citation>
    <scope>NUCLEOTIDE SEQUENCE [LARGE SCALE GENOMIC DNA]</scope>
    <source>
        <strain evidence="2">ATCC BAA-471 / A3(2) / M145</strain>
    </source>
</reference>
<dbReference type="InParanoid" id="Q9K476"/>
<dbReference type="KEGG" id="sco:SCO7209"/>
<dbReference type="EMBL" id="AL645882">
    <property type="protein sequence ID" value="CAB94632.1"/>
    <property type="molecule type" value="Genomic_DNA"/>
</dbReference>
<evidence type="ECO:0000313" key="1">
    <source>
        <dbReference type="EMBL" id="CAB94632.1"/>
    </source>
</evidence>
<dbReference type="Proteomes" id="UP000001973">
    <property type="component" value="Chromosome"/>
</dbReference>
<sequence>MARARATIQAVRMSAGLRNRAVHGVCSLPMSPASPDGTNPPRDGTA</sequence>
<reference evidence="1 2" key="2">
    <citation type="journal article" date="2002" name="Nature">
        <title>Complete genome sequence of the model actinomycete Streptomyces coelicolor A3(2).</title>
        <authorList>
            <person name="Bentley S.D."/>
            <person name="Chater K.F."/>
            <person name="Cerdeno-Tarraga A.M."/>
            <person name="Challis G.L."/>
            <person name="Thomson N.R."/>
            <person name="James K.D."/>
            <person name="Harris D.E."/>
            <person name="Quail M.A."/>
            <person name="Kieser H."/>
            <person name="Harper D."/>
            <person name="Bateman A."/>
            <person name="Brown S."/>
            <person name="Chandra G."/>
            <person name="Chen C.W."/>
            <person name="Collins M."/>
            <person name="Cronin A."/>
            <person name="Fraser A."/>
            <person name="Goble A."/>
            <person name="Hidalgo J."/>
            <person name="Hornsby T."/>
            <person name="Howarth S."/>
            <person name="Huang C.H."/>
            <person name="Kieser T."/>
            <person name="Larke L."/>
            <person name="Murphy L."/>
            <person name="Oliver K."/>
            <person name="O'Neil S."/>
            <person name="Rabbinowitsch E."/>
            <person name="Rajandream M.A."/>
            <person name="Rutherford K."/>
            <person name="Rutter S."/>
            <person name="Seeger K."/>
            <person name="Saunders D."/>
            <person name="Sharp S."/>
            <person name="Squares R."/>
            <person name="Squares S."/>
            <person name="Taylor K."/>
            <person name="Warren T."/>
            <person name="Wietzorrek A."/>
            <person name="Woodward J."/>
            <person name="Barrell B.G."/>
            <person name="Parkhill J."/>
            <person name="Hopwood D.A."/>
        </authorList>
    </citation>
    <scope>NUCLEOTIDE SEQUENCE [LARGE SCALE GENOMIC DNA]</scope>
    <source>
        <strain evidence="2">ATCC BAA-471 / A3(2) / M145</strain>
    </source>
</reference>
<dbReference type="HOGENOM" id="CLU_3189363_0_0_11"/>
<proteinExistence type="predicted"/>
<dbReference type="EMBL" id="AL939130">
    <property type="protein sequence ID" value="CAB94632.1"/>
    <property type="molecule type" value="Genomic_DNA"/>
</dbReference>
<dbReference type="AlphaFoldDB" id="Q9K476"/>
<keyword evidence="2" id="KW-1185">Reference proteome</keyword>
<dbReference type="STRING" id="100226.gene:17764869"/>
<evidence type="ECO:0000313" key="2">
    <source>
        <dbReference type="Proteomes" id="UP000001973"/>
    </source>
</evidence>
<accession>Q9K476</accession>
<name>Q9K476_STRCO</name>
<protein>
    <submittedName>
        <fullName evidence="1">Uncharacterized protein</fullName>
    </submittedName>
</protein>
<dbReference type="PaxDb" id="100226-SCO7209"/>
<gene>
    <name evidence="1" type="ordered locus">SCO7209</name>
    <name evidence="1" type="ORF">SC2H12.08c</name>
</gene>
<organism evidence="1 2">
    <name type="scientific">Streptomyces coelicolor (strain ATCC BAA-471 / A3(2) / M145)</name>
    <dbReference type="NCBI Taxonomy" id="100226"/>
    <lineage>
        <taxon>Bacteria</taxon>
        <taxon>Bacillati</taxon>
        <taxon>Actinomycetota</taxon>
        <taxon>Actinomycetes</taxon>
        <taxon>Kitasatosporales</taxon>
        <taxon>Streptomycetaceae</taxon>
        <taxon>Streptomyces</taxon>
        <taxon>Streptomyces albidoflavus group</taxon>
    </lineage>
</organism>